<dbReference type="Pfam" id="PF00196">
    <property type="entry name" value="GerE"/>
    <property type="match status" value="1"/>
</dbReference>
<organism evidence="6 7">
    <name type="scientific">Microseira wollei NIES-4236</name>
    <dbReference type="NCBI Taxonomy" id="2530354"/>
    <lineage>
        <taxon>Bacteria</taxon>
        <taxon>Bacillati</taxon>
        <taxon>Cyanobacteriota</taxon>
        <taxon>Cyanophyceae</taxon>
        <taxon>Oscillatoriophycideae</taxon>
        <taxon>Aerosakkonematales</taxon>
        <taxon>Aerosakkonemataceae</taxon>
        <taxon>Microseira</taxon>
    </lineage>
</organism>
<dbReference type="SMART" id="SM00448">
    <property type="entry name" value="REC"/>
    <property type="match status" value="1"/>
</dbReference>
<evidence type="ECO:0000256" key="2">
    <source>
        <dbReference type="ARBA" id="ARBA00023125"/>
    </source>
</evidence>
<dbReference type="InterPro" id="IPR001789">
    <property type="entry name" value="Sig_transdc_resp-reg_receiver"/>
</dbReference>
<dbReference type="PANTHER" id="PTHR43214:SF43">
    <property type="entry name" value="TWO-COMPONENT RESPONSE REGULATOR"/>
    <property type="match status" value="1"/>
</dbReference>
<keyword evidence="7" id="KW-1185">Reference proteome</keyword>
<dbReference type="InterPro" id="IPR039420">
    <property type="entry name" value="WalR-like"/>
</dbReference>
<evidence type="ECO:0000313" key="6">
    <source>
        <dbReference type="EMBL" id="GET43633.1"/>
    </source>
</evidence>
<dbReference type="EMBL" id="BLAY01000238">
    <property type="protein sequence ID" value="GET43633.1"/>
    <property type="molecule type" value="Genomic_DNA"/>
</dbReference>
<dbReference type="InterPro" id="IPR011006">
    <property type="entry name" value="CheY-like_superfamily"/>
</dbReference>
<dbReference type="InterPro" id="IPR000792">
    <property type="entry name" value="Tscrpt_reg_LuxR_C"/>
</dbReference>
<dbReference type="GO" id="GO:0006355">
    <property type="term" value="P:regulation of DNA-templated transcription"/>
    <property type="evidence" value="ECO:0007669"/>
    <property type="project" value="InterPro"/>
</dbReference>
<dbReference type="SMART" id="SM00421">
    <property type="entry name" value="HTH_LUXR"/>
    <property type="match status" value="1"/>
</dbReference>
<dbReference type="Proteomes" id="UP001050975">
    <property type="component" value="Unassembled WGS sequence"/>
</dbReference>
<reference evidence="6" key="1">
    <citation type="submission" date="2019-10" db="EMBL/GenBank/DDBJ databases">
        <title>Draft genome sequece of Microseira wollei NIES-4236.</title>
        <authorList>
            <person name="Yamaguchi H."/>
            <person name="Suzuki S."/>
            <person name="Kawachi M."/>
        </authorList>
    </citation>
    <scope>NUCLEOTIDE SEQUENCE</scope>
    <source>
        <strain evidence="6">NIES-4236</strain>
    </source>
</reference>
<dbReference type="GO" id="GO:0000160">
    <property type="term" value="P:phosphorelay signal transduction system"/>
    <property type="evidence" value="ECO:0007669"/>
    <property type="project" value="InterPro"/>
</dbReference>
<dbReference type="GO" id="GO:0003677">
    <property type="term" value="F:DNA binding"/>
    <property type="evidence" value="ECO:0007669"/>
    <property type="project" value="UniProtKB-KW"/>
</dbReference>
<protein>
    <submittedName>
        <fullName evidence="6">Two component LuxR family transcriptional regulator</fullName>
    </submittedName>
</protein>
<dbReference type="PANTHER" id="PTHR43214">
    <property type="entry name" value="TWO-COMPONENT RESPONSE REGULATOR"/>
    <property type="match status" value="1"/>
</dbReference>
<dbReference type="InterPro" id="IPR016032">
    <property type="entry name" value="Sig_transdc_resp-reg_C-effctor"/>
</dbReference>
<evidence type="ECO:0000259" key="5">
    <source>
        <dbReference type="PROSITE" id="PS50110"/>
    </source>
</evidence>
<dbReference type="SUPFAM" id="SSF46894">
    <property type="entry name" value="C-terminal effector domain of the bipartite response regulators"/>
    <property type="match status" value="1"/>
</dbReference>
<name>A0AAV3XPQ9_9CYAN</name>
<dbReference type="PRINTS" id="PR00038">
    <property type="entry name" value="HTHLUXR"/>
</dbReference>
<feature type="domain" description="Response regulatory" evidence="5">
    <location>
        <begin position="1"/>
        <end position="107"/>
    </location>
</feature>
<accession>A0AAV3XPQ9</accession>
<keyword evidence="2" id="KW-0238">DNA-binding</keyword>
<dbReference type="SUPFAM" id="SSF52172">
    <property type="entry name" value="CheY-like"/>
    <property type="match status" value="1"/>
</dbReference>
<feature type="modified residue" description="4-aspartylphosphate" evidence="3">
    <location>
        <position position="42"/>
    </location>
</feature>
<sequence>MLQGLTALLESETDITVVGKVRDGHEAQEMFRQHQPDVTLMDLRIPQMDGIAAITAICDPFKNAQIVVLTTYDGEEDIYRGLPAGAKGYLLKDAEADEVLAAVRAVAAGKKYIPPHVGAKLGERMGNRELSDRENEVIRLIAAGKSNHEISTTLHISESTVKFHVKNIFSKLGVHDRTQAALAALKRGFATL</sequence>
<dbReference type="Pfam" id="PF00072">
    <property type="entry name" value="Response_reg"/>
    <property type="match status" value="1"/>
</dbReference>
<evidence type="ECO:0000256" key="3">
    <source>
        <dbReference type="PROSITE-ProRule" id="PRU00169"/>
    </source>
</evidence>
<dbReference type="AlphaFoldDB" id="A0AAV3XPQ9"/>
<keyword evidence="1 3" id="KW-0597">Phosphoprotein</keyword>
<dbReference type="PROSITE" id="PS50110">
    <property type="entry name" value="RESPONSE_REGULATORY"/>
    <property type="match status" value="1"/>
</dbReference>
<evidence type="ECO:0000256" key="1">
    <source>
        <dbReference type="ARBA" id="ARBA00022553"/>
    </source>
</evidence>
<dbReference type="PROSITE" id="PS50043">
    <property type="entry name" value="HTH_LUXR_2"/>
    <property type="match status" value="1"/>
</dbReference>
<evidence type="ECO:0000259" key="4">
    <source>
        <dbReference type="PROSITE" id="PS50043"/>
    </source>
</evidence>
<dbReference type="Gene3D" id="3.40.50.2300">
    <property type="match status" value="1"/>
</dbReference>
<dbReference type="CDD" id="cd17535">
    <property type="entry name" value="REC_NarL-like"/>
    <property type="match status" value="1"/>
</dbReference>
<dbReference type="CDD" id="cd06170">
    <property type="entry name" value="LuxR_C_like"/>
    <property type="match status" value="1"/>
</dbReference>
<feature type="domain" description="HTH luxR-type" evidence="4">
    <location>
        <begin position="123"/>
        <end position="188"/>
    </location>
</feature>
<gene>
    <name evidence="6" type="ORF">MiSe_84580</name>
</gene>
<proteinExistence type="predicted"/>
<comment type="caution">
    <text evidence="6">The sequence shown here is derived from an EMBL/GenBank/DDBJ whole genome shotgun (WGS) entry which is preliminary data.</text>
</comment>
<dbReference type="PROSITE" id="PS00622">
    <property type="entry name" value="HTH_LUXR_1"/>
    <property type="match status" value="1"/>
</dbReference>
<evidence type="ECO:0000313" key="7">
    <source>
        <dbReference type="Proteomes" id="UP001050975"/>
    </source>
</evidence>
<dbReference type="InterPro" id="IPR058245">
    <property type="entry name" value="NreC/VraR/RcsB-like_REC"/>
</dbReference>